<evidence type="ECO:0000313" key="13">
    <source>
        <dbReference type="EMBL" id="MBE7324319.1"/>
    </source>
</evidence>
<protein>
    <recommendedName>
        <fullName evidence="6 11">Adenine phosphoribosyltransferase</fullName>
        <shortName evidence="11">APRT</shortName>
        <ecNumber evidence="6 11">2.4.2.7</ecNumber>
    </recommendedName>
</protein>
<evidence type="ECO:0000256" key="9">
    <source>
        <dbReference type="ARBA" id="ARBA00022679"/>
    </source>
</evidence>
<keyword evidence="9 11" id="KW-0808">Transferase</keyword>
<sequence length="198" mass="20667">MSSHPAPEAPSLAPHASRHRAAALEAMSRLVVDVPDYPQPGVVFKDITPLLADHDGFHAAILALAESGRDESGTVVVDKVLGMEARGFILAAPVALDLEAGFVPVRKAGKLPRACLSESYALEYGTATLEMHVDAVQPGDRVLLVDDVLATGGTIAATRRLVADAGGVVVGAAVLMELGFLQGRRVLDDVPCTALMEI</sequence>
<dbReference type="CDD" id="cd06223">
    <property type="entry name" value="PRTases_typeI"/>
    <property type="match status" value="1"/>
</dbReference>
<comment type="subcellular location">
    <subcellularLocation>
        <location evidence="3 11">Cytoplasm</location>
    </subcellularLocation>
</comment>
<dbReference type="PANTHER" id="PTHR32315:SF3">
    <property type="entry name" value="ADENINE PHOSPHORIBOSYLTRANSFERASE"/>
    <property type="match status" value="1"/>
</dbReference>
<dbReference type="HAMAP" id="MF_00004">
    <property type="entry name" value="Aden_phosphoribosyltr"/>
    <property type="match status" value="1"/>
</dbReference>
<evidence type="ECO:0000256" key="1">
    <source>
        <dbReference type="ARBA" id="ARBA00000868"/>
    </source>
</evidence>
<evidence type="ECO:0000256" key="4">
    <source>
        <dbReference type="ARBA" id="ARBA00004659"/>
    </source>
</evidence>
<comment type="subunit">
    <text evidence="11">Homodimer.</text>
</comment>
<keyword evidence="8 11" id="KW-0328">Glycosyltransferase</keyword>
<feature type="domain" description="Phosphoribosyltransferase" evidence="12">
    <location>
        <begin position="63"/>
        <end position="177"/>
    </location>
</feature>
<evidence type="ECO:0000256" key="3">
    <source>
        <dbReference type="ARBA" id="ARBA00004496"/>
    </source>
</evidence>
<dbReference type="SUPFAM" id="SSF53271">
    <property type="entry name" value="PRTase-like"/>
    <property type="match status" value="1"/>
</dbReference>
<accession>A0ABR9RRX4</accession>
<evidence type="ECO:0000256" key="6">
    <source>
        <dbReference type="ARBA" id="ARBA00011893"/>
    </source>
</evidence>
<organism evidence="13 14">
    <name type="scientific">Nocardioides malaquae</name>
    <dbReference type="NCBI Taxonomy" id="2773426"/>
    <lineage>
        <taxon>Bacteria</taxon>
        <taxon>Bacillati</taxon>
        <taxon>Actinomycetota</taxon>
        <taxon>Actinomycetes</taxon>
        <taxon>Propionibacteriales</taxon>
        <taxon>Nocardioidaceae</taxon>
        <taxon>Nocardioides</taxon>
    </lineage>
</organism>
<dbReference type="NCBIfam" id="NF002634">
    <property type="entry name" value="PRK02304.1-3"/>
    <property type="match status" value="1"/>
</dbReference>
<reference evidence="13 14" key="1">
    <citation type="submission" date="2020-10" db="EMBL/GenBank/DDBJ databases">
        <title>Nocardioides sp. isolated from sludge.</title>
        <authorList>
            <person name="Zhang X."/>
        </authorList>
    </citation>
    <scope>NUCLEOTIDE SEQUENCE [LARGE SCALE GENOMIC DNA]</scope>
    <source>
        <strain evidence="13 14">Y6</strain>
    </source>
</reference>
<comment type="caution">
    <text evidence="13">The sequence shown here is derived from an EMBL/GenBank/DDBJ whole genome shotgun (WGS) entry which is preliminary data.</text>
</comment>
<dbReference type="EC" id="2.4.2.7" evidence="6 11"/>
<evidence type="ECO:0000256" key="10">
    <source>
        <dbReference type="ARBA" id="ARBA00022726"/>
    </source>
</evidence>
<keyword evidence="14" id="KW-1185">Reference proteome</keyword>
<dbReference type="InterPro" id="IPR029057">
    <property type="entry name" value="PRTase-like"/>
</dbReference>
<keyword evidence="7 11" id="KW-0963">Cytoplasm</keyword>
<dbReference type="NCBIfam" id="TIGR01090">
    <property type="entry name" value="apt"/>
    <property type="match status" value="1"/>
</dbReference>
<evidence type="ECO:0000256" key="2">
    <source>
        <dbReference type="ARBA" id="ARBA00003968"/>
    </source>
</evidence>
<dbReference type="InterPro" id="IPR000836">
    <property type="entry name" value="PRTase_dom"/>
</dbReference>
<dbReference type="InterPro" id="IPR050054">
    <property type="entry name" value="UPRTase/APRTase"/>
</dbReference>
<evidence type="ECO:0000256" key="7">
    <source>
        <dbReference type="ARBA" id="ARBA00022490"/>
    </source>
</evidence>
<dbReference type="Gene3D" id="3.40.50.2020">
    <property type="match status" value="1"/>
</dbReference>
<evidence type="ECO:0000256" key="11">
    <source>
        <dbReference type="HAMAP-Rule" id="MF_00004"/>
    </source>
</evidence>
<proteinExistence type="inferred from homology"/>
<dbReference type="GO" id="GO:0003999">
    <property type="term" value="F:adenine phosphoribosyltransferase activity"/>
    <property type="evidence" value="ECO:0007669"/>
    <property type="project" value="UniProtKB-EC"/>
</dbReference>
<keyword evidence="10 11" id="KW-0660">Purine salvage</keyword>
<name>A0ABR9RRX4_9ACTN</name>
<evidence type="ECO:0000259" key="12">
    <source>
        <dbReference type="Pfam" id="PF00156"/>
    </source>
</evidence>
<dbReference type="Pfam" id="PF00156">
    <property type="entry name" value="Pribosyltran"/>
    <property type="match status" value="1"/>
</dbReference>
<comment type="function">
    <text evidence="2 11">Catalyzes a salvage reaction resulting in the formation of AMP, that is energically less costly than de novo synthesis.</text>
</comment>
<dbReference type="NCBIfam" id="NF002636">
    <property type="entry name" value="PRK02304.1-5"/>
    <property type="match status" value="1"/>
</dbReference>
<comment type="similarity">
    <text evidence="5 11">Belongs to the purine/pyrimidine phosphoribosyltransferase family.</text>
</comment>
<comment type="pathway">
    <text evidence="4 11">Purine metabolism; AMP biosynthesis via salvage pathway; AMP from adenine: step 1/1.</text>
</comment>
<evidence type="ECO:0000256" key="8">
    <source>
        <dbReference type="ARBA" id="ARBA00022676"/>
    </source>
</evidence>
<evidence type="ECO:0000313" key="14">
    <source>
        <dbReference type="Proteomes" id="UP000756387"/>
    </source>
</evidence>
<evidence type="ECO:0000256" key="5">
    <source>
        <dbReference type="ARBA" id="ARBA00008391"/>
    </source>
</evidence>
<dbReference type="EMBL" id="JADCSA010000005">
    <property type="protein sequence ID" value="MBE7324319.1"/>
    <property type="molecule type" value="Genomic_DNA"/>
</dbReference>
<dbReference type="InterPro" id="IPR005764">
    <property type="entry name" value="Ade_phspho_trans"/>
</dbReference>
<comment type="catalytic activity">
    <reaction evidence="1 11">
        <text>AMP + diphosphate = 5-phospho-alpha-D-ribose 1-diphosphate + adenine</text>
        <dbReference type="Rhea" id="RHEA:16609"/>
        <dbReference type="ChEBI" id="CHEBI:16708"/>
        <dbReference type="ChEBI" id="CHEBI:33019"/>
        <dbReference type="ChEBI" id="CHEBI:58017"/>
        <dbReference type="ChEBI" id="CHEBI:456215"/>
        <dbReference type="EC" id="2.4.2.7"/>
    </reaction>
</comment>
<gene>
    <name evidence="11" type="primary">apt</name>
    <name evidence="13" type="ORF">IEQ44_06610</name>
</gene>
<dbReference type="PANTHER" id="PTHR32315">
    <property type="entry name" value="ADENINE PHOSPHORIBOSYLTRANSFERASE"/>
    <property type="match status" value="1"/>
</dbReference>
<dbReference type="Proteomes" id="UP000756387">
    <property type="component" value="Unassembled WGS sequence"/>
</dbReference>